<evidence type="ECO:0000256" key="1">
    <source>
        <dbReference type="SAM" id="MobiDB-lite"/>
    </source>
</evidence>
<organism evidence="2">
    <name type="scientific">uncultured Craurococcus sp</name>
    <dbReference type="NCBI Taxonomy" id="1135998"/>
    <lineage>
        <taxon>Bacteria</taxon>
        <taxon>Pseudomonadati</taxon>
        <taxon>Pseudomonadota</taxon>
        <taxon>Alphaproteobacteria</taxon>
        <taxon>Acetobacterales</taxon>
        <taxon>Acetobacteraceae</taxon>
        <taxon>Craurococcus</taxon>
        <taxon>environmental samples</taxon>
    </lineage>
</organism>
<name>A0A6J4JGA1_9PROT</name>
<accession>A0A6J4JGA1</accession>
<evidence type="ECO:0000313" key="2">
    <source>
        <dbReference type="EMBL" id="CAA9276022.1"/>
    </source>
</evidence>
<proteinExistence type="predicted"/>
<sequence>MSGRSCSLACAVFFKCHGVPVQEAPDCAGREGGAVLPVQHAGQLHQGDIHLSLDRRQDGISIDLDPPRPKITALGLGAGGAGGTPIPNPADRSRRRNPKAIGRSAPGLATLDRRNQPGAQILRQGSRHASWPPHPASRVNQTSRPKGIPNDSDRSDFALAAPPSRGRFAARTSGRPPAAWRATACSDLVDRAIPPRASHPKGCAIDALQRSTLQRPCQRARHRTPSWPRSSAANAIIPILVGEHAKGRPKRPMHQHHQP</sequence>
<reference evidence="2" key="1">
    <citation type="submission" date="2020-02" db="EMBL/GenBank/DDBJ databases">
        <authorList>
            <person name="Meier V. D."/>
        </authorList>
    </citation>
    <scope>NUCLEOTIDE SEQUENCE</scope>
    <source>
        <strain evidence="2">AVDCRST_MAG27</strain>
    </source>
</reference>
<gene>
    <name evidence="2" type="ORF">AVDCRST_MAG27-3415</name>
</gene>
<protein>
    <submittedName>
        <fullName evidence="2">Uncharacterized protein</fullName>
    </submittedName>
</protein>
<dbReference type="AlphaFoldDB" id="A0A6J4JGA1"/>
<feature type="region of interest" description="Disordered" evidence="1">
    <location>
        <begin position="73"/>
        <end position="178"/>
    </location>
</feature>
<dbReference type="EMBL" id="CADCTD010000154">
    <property type="protein sequence ID" value="CAA9276022.1"/>
    <property type="molecule type" value="Genomic_DNA"/>
</dbReference>